<dbReference type="PANTHER" id="PTHR48100:SF24">
    <property type="entry name" value="PHOSPHOGLYCERATE MUTASE"/>
    <property type="match status" value="1"/>
</dbReference>
<dbReference type="SUPFAM" id="SSF53254">
    <property type="entry name" value="Phosphoglycerate mutase-like"/>
    <property type="match status" value="1"/>
</dbReference>
<dbReference type="GO" id="GO:0005737">
    <property type="term" value="C:cytoplasm"/>
    <property type="evidence" value="ECO:0007669"/>
    <property type="project" value="TreeGrafter"/>
</dbReference>
<protein>
    <recommendedName>
        <fullName evidence="3">Phosphoglycerate mutase</fullName>
    </recommendedName>
</protein>
<dbReference type="GO" id="GO:0016791">
    <property type="term" value="F:phosphatase activity"/>
    <property type="evidence" value="ECO:0007669"/>
    <property type="project" value="TreeGrafter"/>
</dbReference>
<sequence length="229" mass="25786">MAPTVILIRHAEALHSLDFTIRDPPLTDNGLKTQCATLSTALQALPLAQEITLIITSPMRRTLQTTSASLGWLMDRDIPAVARAEWQENTVNNIDIGRPVSELVEEFPKFDFSTVDPIFPAKEGLYEFSQEALTERGQVARKWLKERKEKVVAVVSHDGFMRVGICQRKFGNADYRIFQFEEERDGKDGLGLVELEETEKNGGGLGTCLKGTFGWLRNDFKYMPKKPQA</sequence>
<reference evidence="1 2" key="1">
    <citation type="submission" date="2016-03" db="EMBL/GenBank/DDBJ databases">
        <authorList>
            <person name="Ploux O."/>
        </authorList>
    </citation>
    <scope>NUCLEOTIDE SEQUENCE [LARGE SCALE GENOMIC DNA]</scope>
    <source>
        <strain evidence="1 2">UAMH 11012</strain>
    </source>
</reference>
<organism evidence="1 2">
    <name type="scientific">Phialocephala subalpina</name>
    <dbReference type="NCBI Taxonomy" id="576137"/>
    <lineage>
        <taxon>Eukaryota</taxon>
        <taxon>Fungi</taxon>
        <taxon>Dikarya</taxon>
        <taxon>Ascomycota</taxon>
        <taxon>Pezizomycotina</taxon>
        <taxon>Leotiomycetes</taxon>
        <taxon>Helotiales</taxon>
        <taxon>Mollisiaceae</taxon>
        <taxon>Phialocephala</taxon>
        <taxon>Phialocephala fortinii species complex</taxon>
    </lineage>
</organism>
<dbReference type="OrthoDB" id="496981at2759"/>
<dbReference type="Proteomes" id="UP000184330">
    <property type="component" value="Unassembled WGS sequence"/>
</dbReference>
<dbReference type="AlphaFoldDB" id="A0A1L7WV10"/>
<name>A0A1L7WV10_9HELO</name>
<dbReference type="InterPro" id="IPR050275">
    <property type="entry name" value="PGM_Phosphatase"/>
</dbReference>
<evidence type="ECO:0000313" key="2">
    <source>
        <dbReference type="Proteomes" id="UP000184330"/>
    </source>
</evidence>
<dbReference type="SMART" id="SM00855">
    <property type="entry name" value="PGAM"/>
    <property type="match status" value="1"/>
</dbReference>
<evidence type="ECO:0000313" key="1">
    <source>
        <dbReference type="EMBL" id="CZR56553.1"/>
    </source>
</evidence>
<dbReference type="EMBL" id="FJOG01000008">
    <property type="protein sequence ID" value="CZR56553.1"/>
    <property type="molecule type" value="Genomic_DNA"/>
</dbReference>
<dbReference type="InterPro" id="IPR013078">
    <property type="entry name" value="His_Pase_superF_clade-1"/>
</dbReference>
<dbReference type="PANTHER" id="PTHR48100">
    <property type="entry name" value="BROAD-SPECIFICITY PHOSPHATASE YOR283W-RELATED"/>
    <property type="match status" value="1"/>
</dbReference>
<gene>
    <name evidence="1" type="ORF">PAC_06442</name>
</gene>
<proteinExistence type="predicted"/>
<dbReference type="Pfam" id="PF00300">
    <property type="entry name" value="His_Phos_1"/>
    <property type="match status" value="1"/>
</dbReference>
<dbReference type="CDD" id="cd07067">
    <property type="entry name" value="HP_PGM_like"/>
    <property type="match status" value="1"/>
</dbReference>
<accession>A0A1L7WV10</accession>
<dbReference type="InterPro" id="IPR029033">
    <property type="entry name" value="His_PPase_superfam"/>
</dbReference>
<dbReference type="Gene3D" id="3.40.50.1240">
    <property type="entry name" value="Phosphoglycerate mutase-like"/>
    <property type="match status" value="1"/>
</dbReference>
<evidence type="ECO:0008006" key="3">
    <source>
        <dbReference type="Google" id="ProtNLM"/>
    </source>
</evidence>
<keyword evidence="2" id="KW-1185">Reference proteome</keyword>